<reference evidence="2 3" key="1">
    <citation type="submission" date="2015-01" db="EMBL/GenBank/DDBJ databases">
        <authorList>
            <person name="Xiang T."/>
            <person name="Song Y."/>
            <person name="Huang L."/>
            <person name="Wang B."/>
            <person name="Wu P."/>
        </authorList>
    </citation>
    <scope>NUCLEOTIDE SEQUENCE [LARGE SCALE GENOMIC DNA]</scope>
    <source>
        <strain evidence="2 3">Cc12</strain>
    </source>
</reference>
<name>A0A0B7HA38_9FLAO</name>
<dbReference type="InterPro" id="IPR033985">
    <property type="entry name" value="SusD-like_N"/>
</dbReference>
<sequence length="521" mass="59904">MPNERASNQIIKISDDMKSIIKLTLVGLFLTSCQGFLDKDPDSSLNVAIDSEEKIAELLTGAYPQASYFAFLEARTDNVEERIGGVHTRLNEAMYFWEDYDQEDLDTPLNYWNACYAGIAQANKALELLASYPKTDRVKALYGEAFLLRAYLHFMLVNIWAEPYGTEKAKNSAGIPYLTKPEKHALVDYKRGTVAEVYEKIEADLKLGITLVDDNFYKKPKFHFNKKAAYAFASRFYLIKGKWDLVIEYADYVLGSNPKQTLRNWEHYARLHGNNRKSLFATYTATEEPANLLITTTESRWKRNLPVDKYGFTDQKISEIFASKGIDGCDSDAGRKLNYVTTYLFSDSERPVNNGTYIAKFDELSLLGSTGTKPKDLYVTNVLFTTDEVLLNRMEAYAMKREYEKSVEDLKEYIRGKYGNLAVPPCSNESYTSINSSFYEVYSPFYGLTLKQLALVKIISDFRQKEFLHEGLRWFDIRRFYIPIRRNSKSPIYQPLRKEDPRKLLQIPAEAINRGLAPNPR</sequence>
<organism evidence="2 3">
    <name type="scientific">Capnocytophaga canimorsus</name>
    <dbReference type="NCBI Taxonomy" id="28188"/>
    <lineage>
        <taxon>Bacteria</taxon>
        <taxon>Pseudomonadati</taxon>
        <taxon>Bacteroidota</taxon>
        <taxon>Flavobacteriia</taxon>
        <taxon>Flavobacteriales</taxon>
        <taxon>Flavobacteriaceae</taxon>
        <taxon>Capnocytophaga</taxon>
    </lineage>
</organism>
<dbReference type="Proteomes" id="UP000044026">
    <property type="component" value="Unassembled WGS sequence"/>
</dbReference>
<evidence type="ECO:0000313" key="2">
    <source>
        <dbReference type="EMBL" id="CEN34468.1"/>
    </source>
</evidence>
<feature type="domain" description="SusD-like N-terminal" evidence="1">
    <location>
        <begin position="36"/>
        <end position="238"/>
    </location>
</feature>
<evidence type="ECO:0000259" key="1">
    <source>
        <dbReference type="Pfam" id="PF14322"/>
    </source>
</evidence>
<dbReference type="PROSITE" id="PS51257">
    <property type="entry name" value="PROKAR_LIPOPROTEIN"/>
    <property type="match status" value="1"/>
</dbReference>
<dbReference type="SUPFAM" id="SSF48452">
    <property type="entry name" value="TPR-like"/>
    <property type="match status" value="1"/>
</dbReference>
<dbReference type="Pfam" id="PF14322">
    <property type="entry name" value="SusD-like_3"/>
    <property type="match status" value="1"/>
</dbReference>
<dbReference type="EMBL" id="CDOE01000049">
    <property type="protein sequence ID" value="CEN34468.1"/>
    <property type="molecule type" value="Genomic_DNA"/>
</dbReference>
<dbReference type="Gene3D" id="1.25.40.390">
    <property type="match status" value="1"/>
</dbReference>
<dbReference type="InterPro" id="IPR011990">
    <property type="entry name" value="TPR-like_helical_dom_sf"/>
</dbReference>
<evidence type="ECO:0000313" key="3">
    <source>
        <dbReference type="Proteomes" id="UP000044026"/>
    </source>
</evidence>
<dbReference type="AlphaFoldDB" id="A0A0B7HA38"/>
<accession>A0A0B7HA38</accession>
<dbReference type="GO" id="GO:0009279">
    <property type="term" value="C:cell outer membrane"/>
    <property type="evidence" value="ECO:0007669"/>
    <property type="project" value="UniProtKB-SubCell"/>
</dbReference>
<proteinExistence type="predicted"/>
<gene>
    <name evidence="2" type="ORF">CCAN12_530033</name>
</gene>
<protein>
    <recommendedName>
        <fullName evidence="1">SusD-like N-terminal domain-containing protein</fullName>
    </recommendedName>
</protein>